<reference evidence="2" key="1">
    <citation type="submission" date="2020-05" db="EMBL/GenBank/DDBJ databases">
        <title>Mycena genomes resolve the evolution of fungal bioluminescence.</title>
        <authorList>
            <person name="Tsai I.J."/>
        </authorList>
    </citation>
    <scope>NUCLEOTIDE SEQUENCE</scope>
    <source>
        <strain evidence="2">160909Yilan</strain>
    </source>
</reference>
<dbReference type="PANTHER" id="PTHR46572:SF2">
    <property type="entry name" value="RHO1 GDP-GTP EXCHANGE PROTEIN 1-RELATED"/>
    <property type="match status" value="1"/>
</dbReference>
<dbReference type="InterPro" id="IPR000591">
    <property type="entry name" value="DEP_dom"/>
</dbReference>
<feature type="domain" description="DEP" evidence="1">
    <location>
        <begin position="38"/>
        <end position="113"/>
    </location>
</feature>
<dbReference type="AlphaFoldDB" id="A0A8H6Z4D7"/>
<dbReference type="PANTHER" id="PTHR46572">
    <property type="entry name" value="RHO1 GDP-GTP EXCHANGE PROTEIN 1-RELATED"/>
    <property type="match status" value="1"/>
</dbReference>
<dbReference type="EMBL" id="JACAZH010000004">
    <property type="protein sequence ID" value="KAF7370339.1"/>
    <property type="molecule type" value="Genomic_DNA"/>
</dbReference>
<accession>A0A8H6Z4D7</accession>
<dbReference type="Pfam" id="PF00610">
    <property type="entry name" value="DEP"/>
    <property type="match status" value="1"/>
</dbReference>
<evidence type="ECO:0000313" key="3">
    <source>
        <dbReference type="Proteomes" id="UP000623467"/>
    </source>
</evidence>
<dbReference type="SMART" id="SM00049">
    <property type="entry name" value="DEP"/>
    <property type="match status" value="1"/>
</dbReference>
<dbReference type="SUPFAM" id="SSF46785">
    <property type="entry name" value="Winged helix' DNA-binding domain"/>
    <property type="match status" value="1"/>
</dbReference>
<protein>
    <submittedName>
        <fullName evidence="2">Rho guanyl-nucleotide exchange factor</fullName>
    </submittedName>
</protein>
<comment type="caution">
    <text evidence="2">The sequence shown here is derived from an EMBL/GenBank/DDBJ whole genome shotgun (WGS) entry which is preliminary data.</text>
</comment>
<sequence>MSTSVQPPTSFDHAGYPSEGTATTKVYPALLSRVAKAFLARVPRADRVKDGLTYHDTFDGHDAVDHLARIIHTTDRNLALLIGRALDAQAFFHDVRCGHRLRDNVLELYQFRRTIQKLPESPFGKSASGEVAPDSFDGLDTDTSVAQAAAAAVEEEEAMPTGVFTLLTDCYSPTCTTDHLCYSIACPRRVQQQIRLGMRPPPLELRKEPSRELDSEFLGVTEHDSRPQSDKKSCIHRICEYLLRL</sequence>
<evidence type="ECO:0000313" key="2">
    <source>
        <dbReference type="EMBL" id="KAF7370339.1"/>
    </source>
</evidence>
<dbReference type="Proteomes" id="UP000623467">
    <property type="component" value="Unassembled WGS sequence"/>
</dbReference>
<dbReference type="InterPro" id="IPR036388">
    <property type="entry name" value="WH-like_DNA-bd_sf"/>
</dbReference>
<dbReference type="InterPro" id="IPR036390">
    <property type="entry name" value="WH_DNA-bd_sf"/>
</dbReference>
<name>A0A8H6Z4D7_9AGAR</name>
<proteinExistence type="predicted"/>
<gene>
    <name evidence="2" type="ORF">MSAN_00665300</name>
</gene>
<evidence type="ECO:0000259" key="1">
    <source>
        <dbReference type="SMART" id="SM00049"/>
    </source>
</evidence>
<dbReference type="OrthoDB" id="3268585at2759"/>
<keyword evidence="3" id="KW-1185">Reference proteome</keyword>
<dbReference type="Gene3D" id="1.10.10.10">
    <property type="entry name" value="Winged helix-like DNA-binding domain superfamily/Winged helix DNA-binding domain"/>
    <property type="match status" value="1"/>
</dbReference>
<organism evidence="2 3">
    <name type="scientific">Mycena sanguinolenta</name>
    <dbReference type="NCBI Taxonomy" id="230812"/>
    <lineage>
        <taxon>Eukaryota</taxon>
        <taxon>Fungi</taxon>
        <taxon>Dikarya</taxon>
        <taxon>Basidiomycota</taxon>
        <taxon>Agaricomycotina</taxon>
        <taxon>Agaricomycetes</taxon>
        <taxon>Agaricomycetidae</taxon>
        <taxon>Agaricales</taxon>
        <taxon>Marasmiineae</taxon>
        <taxon>Mycenaceae</taxon>
        <taxon>Mycena</taxon>
    </lineage>
</organism>
<dbReference type="GO" id="GO:0035556">
    <property type="term" value="P:intracellular signal transduction"/>
    <property type="evidence" value="ECO:0007669"/>
    <property type="project" value="InterPro"/>
</dbReference>
<dbReference type="InterPro" id="IPR052233">
    <property type="entry name" value="Rho-type_GEFs"/>
</dbReference>